<keyword evidence="1" id="KW-0732">Signal</keyword>
<reference evidence="2 3" key="1">
    <citation type="journal article" date="2020" name="Microorganisms">
        <title>Osmotic Adaptation and Compatible Solute Biosynthesis of Phototrophic Bacteria as Revealed from Genome Analyses.</title>
        <authorList>
            <person name="Imhoff J.F."/>
            <person name="Rahn T."/>
            <person name="Kunzel S."/>
            <person name="Keller A."/>
            <person name="Neulinger S.C."/>
        </authorList>
    </citation>
    <scope>NUCLEOTIDE SEQUENCE [LARGE SCALE GENOMIC DNA]</scope>
    <source>
        <strain evidence="2 3">DSM 6210</strain>
    </source>
</reference>
<gene>
    <name evidence="2" type="ORF">CKO31_12330</name>
</gene>
<dbReference type="EMBL" id="NRRV01000027">
    <property type="protein sequence ID" value="MBK1631515.1"/>
    <property type="molecule type" value="Genomic_DNA"/>
</dbReference>
<feature type="chain" id="PRO_5045519735" evidence="1">
    <location>
        <begin position="20"/>
        <end position="115"/>
    </location>
</feature>
<protein>
    <submittedName>
        <fullName evidence="2">Uncharacterized protein</fullName>
    </submittedName>
</protein>
<keyword evidence="3" id="KW-1185">Reference proteome</keyword>
<evidence type="ECO:0000313" key="2">
    <source>
        <dbReference type="EMBL" id="MBK1631515.1"/>
    </source>
</evidence>
<sequence length="115" mass="11493">MLRLATAAALLLAGACAVAQTADRIWSGGPILTGQRRLGGVRVRSLPGHVGCHGRGAGISVIAPAASFVATLVGQDPSVSAGPPSSGARSCIPAPAATFTTALKALIWLRSSRPQ</sequence>
<dbReference type="PROSITE" id="PS51257">
    <property type="entry name" value="PROKAR_LIPOPROTEIN"/>
    <property type="match status" value="1"/>
</dbReference>
<evidence type="ECO:0000313" key="3">
    <source>
        <dbReference type="Proteomes" id="UP000748752"/>
    </source>
</evidence>
<name>A0ABS1CHW8_9GAMM</name>
<evidence type="ECO:0000256" key="1">
    <source>
        <dbReference type="SAM" id="SignalP"/>
    </source>
</evidence>
<organism evidence="2 3">
    <name type="scientific">Thiohalocapsa halophila</name>
    <dbReference type="NCBI Taxonomy" id="69359"/>
    <lineage>
        <taxon>Bacteria</taxon>
        <taxon>Pseudomonadati</taxon>
        <taxon>Pseudomonadota</taxon>
        <taxon>Gammaproteobacteria</taxon>
        <taxon>Chromatiales</taxon>
        <taxon>Chromatiaceae</taxon>
        <taxon>Thiohalocapsa</taxon>
    </lineage>
</organism>
<dbReference type="Proteomes" id="UP000748752">
    <property type="component" value="Unassembled WGS sequence"/>
</dbReference>
<comment type="caution">
    <text evidence="2">The sequence shown here is derived from an EMBL/GenBank/DDBJ whole genome shotgun (WGS) entry which is preliminary data.</text>
</comment>
<proteinExistence type="predicted"/>
<feature type="signal peptide" evidence="1">
    <location>
        <begin position="1"/>
        <end position="19"/>
    </location>
</feature>
<accession>A0ABS1CHW8</accession>